<sequence>MHFALPLAMRTGTPQAEETTARMDVVPPAGSRFRRLFCGLMLSVLVSTDIMHRKILQWDQLANVLIVKDVMT</sequence>
<reference evidence="1" key="1">
    <citation type="journal article" date="2014" name="PLoS Genet.">
        <title>The Genome of Spironucleus salmonicida Highlights a Fish Pathogen Adapted to Fluctuating Environments.</title>
        <authorList>
            <person name="Xu F."/>
            <person name="Jerlstrom-Hultqvist J."/>
            <person name="Einarsson E."/>
            <person name="Astvaldsson A."/>
            <person name="Svard S.G."/>
            <person name="Andersson J.O."/>
        </authorList>
    </citation>
    <scope>NUCLEOTIDE SEQUENCE</scope>
</reference>
<accession>V6LUJ2</accession>
<dbReference type="AlphaFoldDB" id="V6LUJ2"/>
<dbReference type="EMBL" id="KI546019">
    <property type="protein sequence ID" value="EST47928.1"/>
    <property type="molecule type" value="Genomic_DNA"/>
</dbReference>
<evidence type="ECO:0000313" key="2">
    <source>
        <dbReference type="EMBL" id="EST47931.1"/>
    </source>
</evidence>
<organism evidence="1">
    <name type="scientific">Spironucleus salmonicida</name>
    <dbReference type="NCBI Taxonomy" id="348837"/>
    <lineage>
        <taxon>Eukaryota</taxon>
        <taxon>Metamonada</taxon>
        <taxon>Diplomonadida</taxon>
        <taxon>Hexamitidae</taxon>
        <taxon>Hexamitinae</taxon>
        <taxon>Spironucleus</taxon>
    </lineage>
</organism>
<name>V6LUJ2_9EUKA</name>
<dbReference type="EMBL" id="KI546019">
    <property type="protein sequence ID" value="EST47931.1"/>
    <property type="molecule type" value="Genomic_DNA"/>
</dbReference>
<evidence type="ECO:0000313" key="1">
    <source>
        <dbReference type="EMBL" id="EST47928.1"/>
    </source>
</evidence>
<protein>
    <submittedName>
        <fullName evidence="1">Uncharacterized protein</fullName>
    </submittedName>
</protein>
<proteinExistence type="predicted"/>
<gene>
    <name evidence="1" type="ORF">SS50377_11970</name>
    <name evidence="2" type="ORF">SS50377_11975</name>
</gene>